<feature type="domain" description="Radical SAM core" evidence="7">
    <location>
        <begin position="18"/>
        <end position="261"/>
    </location>
</feature>
<keyword evidence="6" id="KW-0411">Iron-sulfur</keyword>
<comment type="cofactor">
    <cofactor evidence="1">
        <name>[4Fe-4S] cluster</name>
        <dbReference type="ChEBI" id="CHEBI:49883"/>
    </cofactor>
</comment>
<sequence length="323" mass="37610">MFEKSTRYRQYSDHLTEKFGQKVYKLPVNLPGTCPNRNGTVGRGGCIFCDEEGAGFECLPNTMSVKQQIQKNREFFIRRFNAQKFIVYFQAFTNTYLSLEQFKENILAAADEDDVVGISVSTRPDCINDAYLDFLQELQARRGLDINIELGLQTVNYHALVKVNRGHTLAEFIDAVQRIQKRKFEICVHIILNLPWDNGLDVIENAKILSVLGVHYVKLHSLYVVKGTVLADMYQREEFRIIPLEEYIDRVVTFLEYLDPRIVIQRLVGKGPQDNQLFSNWNTSWWKIKQTIEKTLAERDTWQGKNFDYLNGKALRFSFNKNQ</sequence>
<keyword evidence="5" id="KW-0408">Iron</keyword>
<dbReference type="Pfam" id="PF16199">
    <property type="entry name" value="Radical_SAM_C"/>
    <property type="match status" value="1"/>
</dbReference>
<evidence type="ECO:0000256" key="3">
    <source>
        <dbReference type="ARBA" id="ARBA00022691"/>
    </source>
</evidence>
<dbReference type="InterPro" id="IPR039661">
    <property type="entry name" value="ELP3"/>
</dbReference>
<dbReference type="InterPro" id="IPR006638">
    <property type="entry name" value="Elp3/MiaA/NifB-like_rSAM"/>
</dbReference>
<name>A0A2C6MJ74_9FIRM</name>
<protein>
    <submittedName>
        <fullName evidence="8">Radical SAM protein</fullName>
    </submittedName>
</protein>
<dbReference type="GO" id="GO:0003824">
    <property type="term" value="F:catalytic activity"/>
    <property type="evidence" value="ECO:0007669"/>
    <property type="project" value="InterPro"/>
</dbReference>
<dbReference type="InterPro" id="IPR032432">
    <property type="entry name" value="Radical_SAM_C"/>
</dbReference>
<dbReference type="InterPro" id="IPR007197">
    <property type="entry name" value="rSAM"/>
</dbReference>
<dbReference type="Proteomes" id="UP000222564">
    <property type="component" value="Unassembled WGS sequence"/>
</dbReference>
<dbReference type="GO" id="GO:0051539">
    <property type="term" value="F:4 iron, 4 sulfur cluster binding"/>
    <property type="evidence" value="ECO:0007669"/>
    <property type="project" value="UniProtKB-KW"/>
</dbReference>
<evidence type="ECO:0000259" key="7">
    <source>
        <dbReference type="PROSITE" id="PS51918"/>
    </source>
</evidence>
<dbReference type="SFLD" id="SFLDS00029">
    <property type="entry name" value="Radical_SAM"/>
    <property type="match status" value="1"/>
</dbReference>
<dbReference type="OrthoDB" id="9801689at2"/>
<evidence type="ECO:0000256" key="5">
    <source>
        <dbReference type="ARBA" id="ARBA00023004"/>
    </source>
</evidence>
<dbReference type="PROSITE" id="PS51918">
    <property type="entry name" value="RADICAL_SAM"/>
    <property type="match status" value="1"/>
</dbReference>
<organism evidence="8 9">
    <name type="scientific">Desulforamulus profundi</name>
    <dbReference type="NCBI Taxonomy" id="1383067"/>
    <lineage>
        <taxon>Bacteria</taxon>
        <taxon>Bacillati</taxon>
        <taxon>Bacillota</taxon>
        <taxon>Clostridia</taxon>
        <taxon>Eubacteriales</taxon>
        <taxon>Peptococcaceae</taxon>
        <taxon>Desulforamulus</taxon>
    </lineage>
</organism>
<proteinExistence type="predicted"/>
<accession>A0A2C6MJ74</accession>
<dbReference type="PANTHER" id="PTHR11135:SF1">
    <property type="entry name" value="PROTEIN YHCC"/>
    <property type="match status" value="1"/>
</dbReference>
<evidence type="ECO:0000256" key="1">
    <source>
        <dbReference type="ARBA" id="ARBA00001966"/>
    </source>
</evidence>
<evidence type="ECO:0000313" key="9">
    <source>
        <dbReference type="Proteomes" id="UP000222564"/>
    </source>
</evidence>
<evidence type="ECO:0000313" key="8">
    <source>
        <dbReference type="EMBL" id="PHJ39556.1"/>
    </source>
</evidence>
<dbReference type="AlphaFoldDB" id="A0A2C6MJ74"/>
<dbReference type="InterPro" id="IPR058240">
    <property type="entry name" value="rSAM_sf"/>
</dbReference>
<dbReference type="RefSeq" id="WP_099082089.1">
    <property type="nucleotide sequence ID" value="NZ_AWQQ01000017.1"/>
</dbReference>
<dbReference type="SMART" id="SM00729">
    <property type="entry name" value="Elp3"/>
    <property type="match status" value="1"/>
</dbReference>
<dbReference type="Gene3D" id="3.30.750.200">
    <property type="match status" value="1"/>
</dbReference>
<keyword evidence="3" id="KW-0949">S-adenosyl-L-methionine</keyword>
<dbReference type="NCBIfam" id="TIGR01212">
    <property type="entry name" value="TIGR01212 family radical SAM protein"/>
    <property type="match status" value="1"/>
</dbReference>
<keyword evidence="4" id="KW-0479">Metal-binding</keyword>
<dbReference type="InterPro" id="IPR005911">
    <property type="entry name" value="YhcC-like"/>
</dbReference>
<evidence type="ECO:0000256" key="2">
    <source>
        <dbReference type="ARBA" id="ARBA00022485"/>
    </source>
</evidence>
<keyword evidence="9" id="KW-1185">Reference proteome</keyword>
<dbReference type="PANTHER" id="PTHR11135">
    <property type="entry name" value="HISTONE ACETYLTRANSFERASE-RELATED"/>
    <property type="match status" value="1"/>
</dbReference>
<evidence type="ECO:0000256" key="4">
    <source>
        <dbReference type="ARBA" id="ARBA00022723"/>
    </source>
</evidence>
<dbReference type="GO" id="GO:0046872">
    <property type="term" value="F:metal ion binding"/>
    <property type="evidence" value="ECO:0007669"/>
    <property type="project" value="UniProtKB-KW"/>
</dbReference>
<dbReference type="SFLD" id="SFLDG01086">
    <property type="entry name" value="elongater_protein-like"/>
    <property type="match status" value="1"/>
</dbReference>
<dbReference type="Pfam" id="PF04055">
    <property type="entry name" value="Radical_SAM"/>
    <property type="match status" value="1"/>
</dbReference>
<comment type="caution">
    <text evidence="8">The sequence shown here is derived from an EMBL/GenBank/DDBJ whole genome shotgun (WGS) entry which is preliminary data.</text>
</comment>
<evidence type="ECO:0000256" key="6">
    <source>
        <dbReference type="ARBA" id="ARBA00023014"/>
    </source>
</evidence>
<dbReference type="SFLD" id="SFLDG01091">
    <property type="entry name" value="uncharacterized_CHP01210-like"/>
    <property type="match status" value="1"/>
</dbReference>
<dbReference type="EMBL" id="AWQQ01000017">
    <property type="protein sequence ID" value="PHJ39556.1"/>
    <property type="molecule type" value="Genomic_DNA"/>
</dbReference>
<gene>
    <name evidence="8" type="ORF">P378_02160</name>
</gene>
<dbReference type="SUPFAM" id="SSF102114">
    <property type="entry name" value="Radical SAM enzymes"/>
    <property type="match status" value="1"/>
</dbReference>
<keyword evidence="2" id="KW-0004">4Fe-4S</keyword>
<reference evidence="8 9" key="1">
    <citation type="submission" date="2013-09" db="EMBL/GenBank/DDBJ databases">
        <title>Biodegradation of hydrocarbons in the deep terrestrial subsurface : characterization of a microbial consortium composed of two Desulfotomaculum species originating from a deep geological formation.</title>
        <authorList>
            <person name="Aullo T."/>
            <person name="Berlendis S."/>
            <person name="Lascourreges J.-F."/>
            <person name="Dessort D."/>
            <person name="Saint-Laurent S."/>
            <person name="Schraauwers B."/>
            <person name="Mas J."/>
            <person name="Magot M."/>
            <person name="Ranchou-Peyruse A."/>
        </authorList>
    </citation>
    <scope>NUCLEOTIDE SEQUENCE [LARGE SCALE GENOMIC DNA]</scope>
    <source>
        <strain evidence="8 9">Bs107</strain>
    </source>
</reference>